<keyword evidence="5" id="KW-0460">Magnesium</keyword>
<evidence type="ECO:0000256" key="3">
    <source>
        <dbReference type="ARBA" id="ARBA00022840"/>
    </source>
</evidence>
<dbReference type="RefSeq" id="WP_078765454.1">
    <property type="nucleotide sequence ID" value="NZ_FUXZ01000003.1"/>
</dbReference>
<evidence type="ECO:0000256" key="1">
    <source>
        <dbReference type="ARBA" id="ARBA00010638"/>
    </source>
</evidence>
<dbReference type="NCBIfam" id="TIGR02727">
    <property type="entry name" value="MTHFS_bact"/>
    <property type="match status" value="1"/>
</dbReference>
<dbReference type="GO" id="GO:0046872">
    <property type="term" value="F:metal ion binding"/>
    <property type="evidence" value="ECO:0007669"/>
    <property type="project" value="UniProtKB-KW"/>
</dbReference>
<feature type="binding site" evidence="4">
    <location>
        <begin position="11"/>
        <end position="15"/>
    </location>
    <ligand>
        <name>ATP</name>
        <dbReference type="ChEBI" id="CHEBI:30616"/>
    </ligand>
</feature>
<comment type="similarity">
    <text evidence="1 5">Belongs to the 5-formyltetrahydrofolate cyclo-ligase family.</text>
</comment>
<dbReference type="PANTHER" id="PTHR23407">
    <property type="entry name" value="ATPASE INHIBITOR/5-FORMYLTETRAHYDROFOLATE CYCLO-LIGASE"/>
    <property type="match status" value="1"/>
</dbReference>
<organism evidence="6 7">
    <name type="scientific">Eubacterium uniforme</name>
    <dbReference type="NCBI Taxonomy" id="39495"/>
    <lineage>
        <taxon>Bacteria</taxon>
        <taxon>Bacillati</taxon>
        <taxon>Bacillota</taxon>
        <taxon>Clostridia</taxon>
        <taxon>Eubacteriales</taxon>
        <taxon>Eubacteriaceae</taxon>
        <taxon>Eubacterium</taxon>
    </lineage>
</organism>
<evidence type="ECO:0000256" key="2">
    <source>
        <dbReference type="ARBA" id="ARBA00022741"/>
    </source>
</evidence>
<dbReference type="Gene3D" id="3.40.50.10420">
    <property type="entry name" value="NagB/RpiA/CoA transferase-like"/>
    <property type="match status" value="1"/>
</dbReference>
<evidence type="ECO:0000256" key="4">
    <source>
        <dbReference type="PIRSR" id="PIRSR006806-1"/>
    </source>
</evidence>
<keyword evidence="2 4" id="KW-0547">Nucleotide-binding</keyword>
<evidence type="ECO:0000313" key="7">
    <source>
        <dbReference type="Proteomes" id="UP000190814"/>
    </source>
</evidence>
<dbReference type="InterPro" id="IPR024185">
    <property type="entry name" value="FTHF_cligase-like_sf"/>
</dbReference>
<dbReference type="InterPro" id="IPR002698">
    <property type="entry name" value="FTHF_cligase"/>
</dbReference>
<name>A0A1T4VA88_9FIRM</name>
<dbReference type="GO" id="GO:0009396">
    <property type="term" value="P:folic acid-containing compound biosynthetic process"/>
    <property type="evidence" value="ECO:0007669"/>
    <property type="project" value="TreeGrafter"/>
</dbReference>
<proteinExistence type="inferred from homology"/>
<dbReference type="EC" id="6.3.3.2" evidence="5"/>
<dbReference type="PIRSF" id="PIRSF006806">
    <property type="entry name" value="FTHF_cligase"/>
    <property type="match status" value="1"/>
</dbReference>
<evidence type="ECO:0000256" key="5">
    <source>
        <dbReference type="RuleBase" id="RU361279"/>
    </source>
</evidence>
<dbReference type="AlphaFoldDB" id="A0A1T4VA88"/>
<dbReference type="Proteomes" id="UP000190814">
    <property type="component" value="Unassembled WGS sequence"/>
</dbReference>
<keyword evidence="5" id="KW-0479">Metal-binding</keyword>
<feature type="binding site" evidence="4">
    <location>
        <position position="57"/>
    </location>
    <ligand>
        <name>substrate</name>
    </ligand>
</feature>
<sequence length="206" mass="23653">MQLNTSNILNKSVLRNEILNKRKSLSKDKIANTSELLCNKIINHPKYKDANIILAYMAQDGEIDLEVLMKDAISKDKKVYIPKVLRKHTMEFYRYTNKDDLEISNFGILEPKEKEPLQISETDQIFVIVPGVAFDKSGNRIGYGGGFYDTYLSNLLDKYNNKSTKTKITDKTTSSIYTLAPCYNFQLIDFIKSEDFDIPVMEVITL</sequence>
<dbReference type="GO" id="GO:0005524">
    <property type="term" value="F:ATP binding"/>
    <property type="evidence" value="ECO:0007669"/>
    <property type="project" value="UniProtKB-KW"/>
</dbReference>
<dbReference type="STRING" id="39495.SAMN02745111_00566"/>
<dbReference type="GO" id="GO:0035999">
    <property type="term" value="P:tetrahydrofolate interconversion"/>
    <property type="evidence" value="ECO:0007669"/>
    <property type="project" value="TreeGrafter"/>
</dbReference>
<feature type="binding site" evidence="4">
    <location>
        <position position="62"/>
    </location>
    <ligand>
        <name>substrate</name>
    </ligand>
</feature>
<dbReference type="Pfam" id="PF01812">
    <property type="entry name" value="5-FTHF_cyc-lig"/>
    <property type="match status" value="1"/>
</dbReference>
<protein>
    <recommendedName>
        <fullName evidence="5">5-formyltetrahydrofolate cyclo-ligase</fullName>
        <ecNumber evidence="5">6.3.3.2</ecNumber>
    </recommendedName>
</protein>
<reference evidence="6 7" key="1">
    <citation type="submission" date="2017-02" db="EMBL/GenBank/DDBJ databases">
        <authorList>
            <person name="Peterson S.W."/>
        </authorList>
    </citation>
    <scope>NUCLEOTIDE SEQUENCE [LARGE SCALE GENOMIC DNA]</scope>
    <source>
        <strain evidence="6 7">ATCC 35992</strain>
    </source>
</reference>
<feature type="binding site" evidence="4">
    <location>
        <begin position="140"/>
        <end position="148"/>
    </location>
    <ligand>
        <name>ATP</name>
        <dbReference type="ChEBI" id="CHEBI:30616"/>
    </ligand>
</feature>
<dbReference type="OrthoDB" id="9801938at2"/>
<dbReference type="PANTHER" id="PTHR23407:SF1">
    <property type="entry name" value="5-FORMYLTETRAHYDROFOLATE CYCLO-LIGASE"/>
    <property type="match status" value="1"/>
</dbReference>
<accession>A0A1T4VA88</accession>
<dbReference type="InterPro" id="IPR037171">
    <property type="entry name" value="NagB/RpiA_transferase-like"/>
</dbReference>
<keyword evidence="7" id="KW-1185">Reference proteome</keyword>
<dbReference type="SUPFAM" id="SSF100950">
    <property type="entry name" value="NagB/RpiA/CoA transferase-like"/>
    <property type="match status" value="1"/>
</dbReference>
<comment type="catalytic activity">
    <reaction evidence="5">
        <text>(6S)-5-formyl-5,6,7,8-tetrahydrofolate + ATP = (6R)-5,10-methenyltetrahydrofolate + ADP + phosphate</text>
        <dbReference type="Rhea" id="RHEA:10488"/>
        <dbReference type="ChEBI" id="CHEBI:30616"/>
        <dbReference type="ChEBI" id="CHEBI:43474"/>
        <dbReference type="ChEBI" id="CHEBI:57455"/>
        <dbReference type="ChEBI" id="CHEBI:57457"/>
        <dbReference type="ChEBI" id="CHEBI:456216"/>
        <dbReference type="EC" id="6.3.3.2"/>
    </reaction>
</comment>
<gene>
    <name evidence="6" type="ORF">SAMN02745111_00566</name>
</gene>
<evidence type="ECO:0000313" key="6">
    <source>
        <dbReference type="EMBL" id="SKA61796.1"/>
    </source>
</evidence>
<comment type="cofactor">
    <cofactor evidence="5">
        <name>Mg(2+)</name>
        <dbReference type="ChEBI" id="CHEBI:18420"/>
    </cofactor>
</comment>
<dbReference type="EMBL" id="FUXZ01000003">
    <property type="protein sequence ID" value="SKA61796.1"/>
    <property type="molecule type" value="Genomic_DNA"/>
</dbReference>
<dbReference type="GO" id="GO:0030272">
    <property type="term" value="F:5-formyltetrahydrofolate cyclo-ligase activity"/>
    <property type="evidence" value="ECO:0007669"/>
    <property type="project" value="UniProtKB-EC"/>
</dbReference>
<keyword evidence="6" id="KW-0436">Ligase</keyword>
<keyword evidence="3 4" id="KW-0067">ATP-binding</keyword>